<evidence type="ECO:0000256" key="2">
    <source>
        <dbReference type="SAM" id="SignalP"/>
    </source>
</evidence>
<dbReference type="AlphaFoldDB" id="A0A5J6L6C2"/>
<proteinExistence type="predicted"/>
<feature type="chain" id="PRO_5023863076" description="Thioester domain-containing protein" evidence="2">
    <location>
        <begin position="39"/>
        <end position="492"/>
    </location>
</feature>
<dbReference type="PROSITE" id="PS51318">
    <property type="entry name" value="TAT"/>
    <property type="match status" value="1"/>
</dbReference>
<keyword evidence="1" id="KW-1133">Transmembrane helix</keyword>
<keyword evidence="4" id="KW-1185">Reference proteome</keyword>
<name>A0A5J6L6C2_9MICO</name>
<evidence type="ECO:0008006" key="5">
    <source>
        <dbReference type="Google" id="ProtNLM"/>
    </source>
</evidence>
<accession>A0A5J6L6C2</accession>
<dbReference type="KEGG" id="mlz:F6J85_12925"/>
<protein>
    <recommendedName>
        <fullName evidence="5">Thioester domain-containing protein</fullName>
    </recommendedName>
</protein>
<sequence length="492" mass="50481">MPAVPTRHASLARRLVLALVFGLAVAGAVLTTAPPAAAASQGSGFGTWAPLSAHGWHGSMLIDGIHTYCIVPGLPAPTGPSTDHGIRGDAAGLSPKQLAGINHLVTTYGQTADPVQAASVGWAVKAIADLDTTLHSWGYQGDSLAEAVDHIFSRLAPEHSAAIQQKAEAYYAEGMAVTVPGADAALTLSTDDADPRRGALRLDGAAGTAVVLTLENAVFADTGTAELARAVPGTSYEIRAVAPDDSGAPVAVRASAAVSATIAPAVRYFTTEGQQHTAGPGGSVQYTVTAQDAAPRPVVFSPGITTQVLPPESATGYFVDDVTLTPVEGVWPRSADGGLVPLRATAVVYRTEAAPAGPDVPADAVPVGELELLTDPEQGSGTYRVTSPWQLPGPGYYTAVWEIAASAQEPEVARHLERDYRWSEDFGVPSQVVHVPAPPAAQPPPEEAPRALAATGLWDDAGTRVGAGGLAALLAGVALLAHLSQRRRLGAR</sequence>
<reference evidence="4" key="1">
    <citation type="submission" date="2019-09" db="EMBL/GenBank/DDBJ databases">
        <title>Mumia zhuanghuii sp. nov. isolated from the intestinal contents of plateau pika (Ochotona curzoniae) in the Qinghai-Tibet plateau of China.</title>
        <authorList>
            <person name="Tian Z."/>
        </authorList>
    </citation>
    <scope>NUCLEOTIDE SEQUENCE [LARGE SCALE GENOMIC DNA]</scope>
    <source>
        <strain evidence="4">L-031</strain>
    </source>
</reference>
<keyword evidence="2" id="KW-0732">Signal</keyword>
<dbReference type="Proteomes" id="UP000325516">
    <property type="component" value="Chromosome"/>
</dbReference>
<evidence type="ECO:0000313" key="4">
    <source>
        <dbReference type="Proteomes" id="UP000325516"/>
    </source>
</evidence>
<keyword evidence="1" id="KW-0812">Transmembrane</keyword>
<feature type="transmembrane region" description="Helical" evidence="1">
    <location>
        <begin position="465"/>
        <end position="483"/>
    </location>
</feature>
<keyword evidence="1" id="KW-0472">Membrane</keyword>
<feature type="signal peptide" evidence="2">
    <location>
        <begin position="1"/>
        <end position="38"/>
    </location>
</feature>
<dbReference type="RefSeq" id="WP_150925548.1">
    <property type="nucleotide sequence ID" value="NZ_CP044232.1"/>
</dbReference>
<gene>
    <name evidence="3" type="ORF">F6J85_12925</name>
</gene>
<organism evidence="3 4">
    <name type="scientific">Microbacterium lushaniae</name>
    <dbReference type="NCBI Taxonomy" id="2614639"/>
    <lineage>
        <taxon>Bacteria</taxon>
        <taxon>Bacillati</taxon>
        <taxon>Actinomycetota</taxon>
        <taxon>Actinomycetes</taxon>
        <taxon>Micrococcales</taxon>
        <taxon>Microbacteriaceae</taxon>
        <taxon>Microbacterium</taxon>
    </lineage>
</organism>
<dbReference type="EMBL" id="CP044232">
    <property type="protein sequence ID" value="QEW03902.1"/>
    <property type="molecule type" value="Genomic_DNA"/>
</dbReference>
<dbReference type="InterPro" id="IPR006311">
    <property type="entry name" value="TAT_signal"/>
</dbReference>
<evidence type="ECO:0000256" key="1">
    <source>
        <dbReference type="SAM" id="Phobius"/>
    </source>
</evidence>
<evidence type="ECO:0000313" key="3">
    <source>
        <dbReference type="EMBL" id="QEW03902.1"/>
    </source>
</evidence>